<protein>
    <submittedName>
        <fullName evidence="3">SDR family oxidoreductase</fullName>
    </submittedName>
</protein>
<dbReference type="PRINTS" id="PR00080">
    <property type="entry name" value="SDRFAMILY"/>
</dbReference>
<dbReference type="PANTHER" id="PTHR24321:SF8">
    <property type="entry name" value="ESTRADIOL 17-BETA-DEHYDROGENASE 8-RELATED"/>
    <property type="match status" value="1"/>
</dbReference>
<dbReference type="PROSITE" id="PS00061">
    <property type="entry name" value="ADH_SHORT"/>
    <property type="match status" value="1"/>
</dbReference>
<dbReference type="EMBL" id="BAABBO010000001">
    <property type="protein sequence ID" value="GAA3951081.1"/>
    <property type="molecule type" value="Genomic_DNA"/>
</dbReference>
<sequence>MSATLKGKTVLITGAASGIGRETALHLLDLGATIVLNDVNREAGEAFVKEIGGNVTFIQADVSDSAQVTSMFAEIEKRGLKLDVAINNAGVEHKNMPLHECSEELWDKTIDINLKGVFLCMQHELRHMLKTKGADGSPAGGHIINISSVAGLQSAPMLGPYSASKFGVIGLTRTAAVEYARANIRVNAVCPSFLRTPMVERALSMMDERQVKAVTNANPMRRLGEPVEAANLLAWLCSDESSFVTGQAWAIDGGLLA</sequence>
<dbReference type="Proteomes" id="UP001501337">
    <property type="component" value="Unassembled WGS sequence"/>
</dbReference>
<dbReference type="Gene3D" id="3.40.50.720">
    <property type="entry name" value="NAD(P)-binding Rossmann-like Domain"/>
    <property type="match status" value="1"/>
</dbReference>
<organism evidence="3 4">
    <name type="scientific">Allohahella marinimesophila</name>
    <dbReference type="NCBI Taxonomy" id="1054972"/>
    <lineage>
        <taxon>Bacteria</taxon>
        <taxon>Pseudomonadati</taxon>
        <taxon>Pseudomonadota</taxon>
        <taxon>Gammaproteobacteria</taxon>
        <taxon>Oceanospirillales</taxon>
        <taxon>Hahellaceae</taxon>
        <taxon>Allohahella</taxon>
    </lineage>
</organism>
<dbReference type="PRINTS" id="PR00081">
    <property type="entry name" value="GDHRDH"/>
</dbReference>
<dbReference type="InterPro" id="IPR020904">
    <property type="entry name" value="Sc_DH/Rdtase_CS"/>
</dbReference>
<dbReference type="SUPFAM" id="SSF51735">
    <property type="entry name" value="NAD(P)-binding Rossmann-fold domains"/>
    <property type="match status" value="1"/>
</dbReference>
<evidence type="ECO:0000256" key="1">
    <source>
        <dbReference type="ARBA" id="ARBA00006484"/>
    </source>
</evidence>
<evidence type="ECO:0000256" key="2">
    <source>
        <dbReference type="ARBA" id="ARBA00023002"/>
    </source>
</evidence>
<dbReference type="CDD" id="cd05233">
    <property type="entry name" value="SDR_c"/>
    <property type="match status" value="1"/>
</dbReference>
<dbReference type="Pfam" id="PF13561">
    <property type="entry name" value="adh_short_C2"/>
    <property type="match status" value="1"/>
</dbReference>
<dbReference type="RefSeq" id="WP_344803467.1">
    <property type="nucleotide sequence ID" value="NZ_BAABBO010000001.1"/>
</dbReference>
<accession>A0ABP7NNS1</accession>
<comment type="caution">
    <text evidence="3">The sequence shown here is derived from an EMBL/GenBank/DDBJ whole genome shotgun (WGS) entry which is preliminary data.</text>
</comment>
<gene>
    <name evidence="3" type="ORF">GCM10022278_07830</name>
</gene>
<evidence type="ECO:0000313" key="3">
    <source>
        <dbReference type="EMBL" id="GAA3951081.1"/>
    </source>
</evidence>
<dbReference type="PANTHER" id="PTHR24321">
    <property type="entry name" value="DEHYDROGENASES, SHORT CHAIN"/>
    <property type="match status" value="1"/>
</dbReference>
<evidence type="ECO:0000313" key="4">
    <source>
        <dbReference type="Proteomes" id="UP001501337"/>
    </source>
</evidence>
<dbReference type="NCBIfam" id="NF005559">
    <property type="entry name" value="PRK07231.1"/>
    <property type="match status" value="1"/>
</dbReference>
<reference evidence="4" key="1">
    <citation type="journal article" date="2019" name="Int. J. Syst. Evol. Microbiol.">
        <title>The Global Catalogue of Microorganisms (GCM) 10K type strain sequencing project: providing services to taxonomists for standard genome sequencing and annotation.</title>
        <authorList>
            <consortium name="The Broad Institute Genomics Platform"/>
            <consortium name="The Broad Institute Genome Sequencing Center for Infectious Disease"/>
            <person name="Wu L."/>
            <person name="Ma J."/>
        </authorList>
    </citation>
    <scope>NUCLEOTIDE SEQUENCE [LARGE SCALE GENOMIC DNA]</scope>
    <source>
        <strain evidence="4">JCM 17555</strain>
    </source>
</reference>
<proteinExistence type="inferred from homology"/>
<comment type="similarity">
    <text evidence="1">Belongs to the short-chain dehydrogenases/reductases (SDR) family.</text>
</comment>
<keyword evidence="4" id="KW-1185">Reference proteome</keyword>
<keyword evidence="2" id="KW-0560">Oxidoreductase</keyword>
<name>A0ABP7NNS1_9GAMM</name>
<dbReference type="InterPro" id="IPR036291">
    <property type="entry name" value="NAD(P)-bd_dom_sf"/>
</dbReference>
<dbReference type="InterPro" id="IPR002347">
    <property type="entry name" value="SDR_fam"/>
</dbReference>